<dbReference type="PROSITE" id="PS50111">
    <property type="entry name" value="CHEMOTAXIS_TRANSDUC_2"/>
    <property type="match status" value="1"/>
</dbReference>
<sequence>MELSLRGKILCVVGVLGAGLIAKSLWDAATSWAIYQETERAATINQAADDFIRAAGSWAVERGMTAGIIGAKSKATADAVKAIQEKRKLGNDSAQSALALLPGDGLDLTRYDKAMGIVEYLRADADKMFATNTLPANGELAARWFGATTDLIMASAVLRNEAELNLLSDLPREIIQSVQLRDRLWKWAEFAGRERGYFAGIIGGGGKLSGEQISNLGEFHGTIEATQAEISFLRKGLPSDINAVVSTALKGYTDDFNPMREKIMAAGVAGNAYPMSSSDWFAAASSNIDLALRAGAAMAALIDQDIKSYQSRVLEEFIASLTITILAVIALTIGWWFTTFRLAKPFEEMVEALDHLAMGQVNVKVKARTGSDEIARLSRCVAKFCGYAVENERYKAEQEAFKRDVERQQRQILLKVADQFETEVGALSEKLNRTAEQLASQAKSVIQTSENAAQQGLTVSSGVGSTDEDVRVAAENASRLDHAIAEVADKVGAVAEKSTSAASSANEAANKVEQLNTTSAAIRDVVRLISDIAEQTNLLALNATIEAARAGEAGKGFAVVANEVKVLANQTQKATSDISQRINAMLEEISESAEAVRGIVTEVVTVQDTVQSIAVATEEQSSVANEISAAMNGTSHRMKELKSIVEQMSELATSTGKLVTNLSASADIVASDATGLKNESGRFLKEIRQ</sequence>
<keyword evidence="4" id="KW-0175">Coiled coil</keyword>
<evidence type="ECO:0000313" key="7">
    <source>
        <dbReference type="EMBL" id="AUG52926.1"/>
    </source>
</evidence>
<dbReference type="SMART" id="SM00283">
    <property type="entry name" value="MA"/>
    <property type="match status" value="1"/>
</dbReference>
<feature type="domain" description="Methyl-accepting transducer" evidence="6">
    <location>
        <begin position="427"/>
        <end position="663"/>
    </location>
</feature>
<keyword evidence="5" id="KW-0472">Membrane</keyword>
<dbReference type="Gene3D" id="1.10.287.950">
    <property type="entry name" value="Methyl-accepting chemotaxis protein"/>
    <property type="match status" value="1"/>
</dbReference>
<dbReference type="PANTHER" id="PTHR32089:SF112">
    <property type="entry name" value="LYSOZYME-LIKE PROTEIN-RELATED"/>
    <property type="match status" value="1"/>
</dbReference>
<evidence type="ECO:0000256" key="4">
    <source>
        <dbReference type="SAM" id="Coils"/>
    </source>
</evidence>
<dbReference type="PANTHER" id="PTHR32089">
    <property type="entry name" value="METHYL-ACCEPTING CHEMOTAXIS PROTEIN MCPB"/>
    <property type="match status" value="1"/>
</dbReference>
<reference evidence="7 8" key="1">
    <citation type="submission" date="2017-10" db="EMBL/GenBank/DDBJ databases">
        <title>Biodiversity and function of Thalassospira species in the particle-attached aromatic-hydrocarbon-degrading consortia from the surface seawater of the China South Sea.</title>
        <authorList>
            <person name="Dong C."/>
            <person name="Liu R."/>
            <person name="Shao Z."/>
        </authorList>
    </citation>
    <scope>NUCLEOTIDE SEQUENCE [LARGE SCALE GENOMIC DNA]</scope>
    <source>
        <strain evidence="7 8">CSC3H3</strain>
    </source>
</reference>
<gene>
    <name evidence="7" type="ORF">CSC3H3_09555</name>
</gene>
<dbReference type="Pfam" id="PF00015">
    <property type="entry name" value="MCPsignal"/>
    <property type="match status" value="1"/>
</dbReference>
<evidence type="ECO:0000259" key="6">
    <source>
        <dbReference type="PROSITE" id="PS50111"/>
    </source>
</evidence>
<protein>
    <recommendedName>
        <fullName evidence="6">Methyl-accepting transducer domain-containing protein</fullName>
    </recommendedName>
</protein>
<keyword evidence="1 3" id="KW-0807">Transducer</keyword>
<dbReference type="InterPro" id="IPR004090">
    <property type="entry name" value="Chemotax_Me-accpt_rcpt"/>
</dbReference>
<evidence type="ECO:0000256" key="1">
    <source>
        <dbReference type="ARBA" id="ARBA00023224"/>
    </source>
</evidence>
<dbReference type="EMBL" id="CP024199">
    <property type="protein sequence ID" value="AUG52926.1"/>
    <property type="molecule type" value="Genomic_DNA"/>
</dbReference>
<dbReference type="RefSeq" id="WP_101284687.1">
    <property type="nucleotide sequence ID" value="NZ_CP024199.1"/>
</dbReference>
<dbReference type="Proteomes" id="UP000233458">
    <property type="component" value="Chromosome"/>
</dbReference>
<keyword evidence="5" id="KW-1133">Transmembrane helix</keyword>
<feature type="coiled-coil region" evidence="4">
    <location>
        <begin position="391"/>
        <end position="437"/>
    </location>
</feature>
<evidence type="ECO:0000256" key="3">
    <source>
        <dbReference type="PROSITE-ProRule" id="PRU00284"/>
    </source>
</evidence>
<proteinExistence type="inferred from homology"/>
<evidence type="ECO:0000313" key="8">
    <source>
        <dbReference type="Proteomes" id="UP000233458"/>
    </source>
</evidence>
<keyword evidence="8" id="KW-1185">Reference proteome</keyword>
<keyword evidence="5" id="KW-0812">Transmembrane</keyword>
<dbReference type="PRINTS" id="PR00260">
    <property type="entry name" value="CHEMTRNSDUCR"/>
</dbReference>
<dbReference type="InterPro" id="IPR004089">
    <property type="entry name" value="MCPsignal_dom"/>
</dbReference>
<accession>A0ABM6Q8R1</accession>
<feature type="transmembrane region" description="Helical" evidence="5">
    <location>
        <begin position="317"/>
        <end position="337"/>
    </location>
</feature>
<evidence type="ECO:0000256" key="5">
    <source>
        <dbReference type="SAM" id="Phobius"/>
    </source>
</evidence>
<name>A0ABM6Q8R1_9PROT</name>
<organism evidence="7 8">
    <name type="scientific">Thalassospira marina</name>
    <dbReference type="NCBI Taxonomy" id="2048283"/>
    <lineage>
        <taxon>Bacteria</taxon>
        <taxon>Pseudomonadati</taxon>
        <taxon>Pseudomonadota</taxon>
        <taxon>Alphaproteobacteria</taxon>
        <taxon>Rhodospirillales</taxon>
        <taxon>Thalassospiraceae</taxon>
        <taxon>Thalassospira</taxon>
    </lineage>
</organism>
<comment type="similarity">
    <text evidence="2">Belongs to the methyl-accepting chemotaxis (MCP) protein family.</text>
</comment>
<dbReference type="SUPFAM" id="SSF58104">
    <property type="entry name" value="Methyl-accepting chemotaxis protein (MCP) signaling domain"/>
    <property type="match status" value="1"/>
</dbReference>
<evidence type="ECO:0000256" key="2">
    <source>
        <dbReference type="ARBA" id="ARBA00029447"/>
    </source>
</evidence>
<dbReference type="Gene3D" id="6.10.340.10">
    <property type="match status" value="1"/>
</dbReference>